<evidence type="ECO:0000313" key="3">
    <source>
        <dbReference type="Proteomes" id="UP001293254"/>
    </source>
</evidence>
<feature type="domain" description="DUF4283" evidence="1">
    <location>
        <begin position="108"/>
        <end position="182"/>
    </location>
</feature>
<dbReference type="EMBL" id="JACGWO010000008">
    <property type="protein sequence ID" value="KAK4422073.1"/>
    <property type="molecule type" value="Genomic_DNA"/>
</dbReference>
<name>A0AAE2CH79_9LAMI</name>
<reference evidence="2" key="1">
    <citation type="submission" date="2020-06" db="EMBL/GenBank/DDBJ databases">
        <authorList>
            <person name="Li T."/>
            <person name="Hu X."/>
            <person name="Zhang T."/>
            <person name="Song X."/>
            <person name="Zhang H."/>
            <person name="Dai N."/>
            <person name="Sheng W."/>
            <person name="Hou X."/>
            <person name="Wei L."/>
        </authorList>
    </citation>
    <scope>NUCLEOTIDE SEQUENCE</scope>
    <source>
        <strain evidence="2">3651</strain>
        <tissue evidence="2">Leaf</tissue>
    </source>
</reference>
<keyword evidence="3" id="KW-1185">Reference proteome</keyword>
<accession>A0AAE2CH79</accession>
<dbReference type="Proteomes" id="UP001293254">
    <property type="component" value="Unassembled WGS sequence"/>
</dbReference>
<organism evidence="2 3">
    <name type="scientific">Sesamum alatum</name>
    <dbReference type="NCBI Taxonomy" id="300844"/>
    <lineage>
        <taxon>Eukaryota</taxon>
        <taxon>Viridiplantae</taxon>
        <taxon>Streptophyta</taxon>
        <taxon>Embryophyta</taxon>
        <taxon>Tracheophyta</taxon>
        <taxon>Spermatophyta</taxon>
        <taxon>Magnoliopsida</taxon>
        <taxon>eudicotyledons</taxon>
        <taxon>Gunneridae</taxon>
        <taxon>Pentapetalae</taxon>
        <taxon>asterids</taxon>
        <taxon>lamiids</taxon>
        <taxon>Lamiales</taxon>
        <taxon>Pedaliaceae</taxon>
        <taxon>Sesamum</taxon>
    </lineage>
</organism>
<dbReference type="PANTHER" id="PTHR31286:SF179">
    <property type="entry name" value="RNASE H TYPE-1 DOMAIN-CONTAINING PROTEIN"/>
    <property type="match status" value="1"/>
</dbReference>
<dbReference type="InterPro" id="IPR025558">
    <property type="entry name" value="DUF4283"/>
</dbReference>
<sequence>MSNPAPEADVFPSLFRVKSASRLKLWLHPRTLSLFTILHHTAISKNLFSEAVANSTADRSKNLQPTDLRKYFLADHIPQPIGAKSLIKGCPTLTFVDAETEELAASYHFFLVGKFSHGAPFYSQMHLLIARLGIQGAFTMSMINSKHTLISLSYYSRLWLRRIWFLQGYPMRIFKWMPTFTPVQESFISIWVCFPELPVHFIS</sequence>
<proteinExistence type="predicted"/>
<reference evidence="2" key="2">
    <citation type="journal article" date="2024" name="Plant">
        <title>Genomic evolution and insights into agronomic trait innovations of Sesamum species.</title>
        <authorList>
            <person name="Miao H."/>
            <person name="Wang L."/>
            <person name="Qu L."/>
            <person name="Liu H."/>
            <person name="Sun Y."/>
            <person name="Le M."/>
            <person name="Wang Q."/>
            <person name="Wei S."/>
            <person name="Zheng Y."/>
            <person name="Lin W."/>
            <person name="Duan Y."/>
            <person name="Cao H."/>
            <person name="Xiong S."/>
            <person name="Wang X."/>
            <person name="Wei L."/>
            <person name="Li C."/>
            <person name="Ma Q."/>
            <person name="Ju M."/>
            <person name="Zhao R."/>
            <person name="Li G."/>
            <person name="Mu C."/>
            <person name="Tian Q."/>
            <person name="Mei H."/>
            <person name="Zhang T."/>
            <person name="Gao T."/>
            <person name="Zhang H."/>
        </authorList>
    </citation>
    <scope>NUCLEOTIDE SEQUENCE</scope>
    <source>
        <strain evidence="2">3651</strain>
    </source>
</reference>
<dbReference type="Pfam" id="PF14111">
    <property type="entry name" value="DUF4283"/>
    <property type="match status" value="1"/>
</dbReference>
<gene>
    <name evidence="2" type="ORF">Salat_2158300</name>
</gene>
<evidence type="ECO:0000313" key="2">
    <source>
        <dbReference type="EMBL" id="KAK4422073.1"/>
    </source>
</evidence>
<dbReference type="AlphaFoldDB" id="A0AAE2CH79"/>
<dbReference type="PANTHER" id="PTHR31286">
    <property type="entry name" value="GLYCINE-RICH CELL WALL STRUCTURAL PROTEIN 1.8-LIKE"/>
    <property type="match status" value="1"/>
</dbReference>
<comment type="caution">
    <text evidence="2">The sequence shown here is derived from an EMBL/GenBank/DDBJ whole genome shotgun (WGS) entry which is preliminary data.</text>
</comment>
<evidence type="ECO:0000259" key="1">
    <source>
        <dbReference type="Pfam" id="PF14111"/>
    </source>
</evidence>
<protein>
    <recommendedName>
        <fullName evidence="1">DUF4283 domain-containing protein</fullName>
    </recommendedName>
</protein>
<dbReference type="InterPro" id="IPR040256">
    <property type="entry name" value="At4g02000-like"/>
</dbReference>